<gene>
    <name evidence="2" type="ORF">FLAT13_00072</name>
</gene>
<feature type="transmembrane region" description="Helical" evidence="1">
    <location>
        <begin position="64"/>
        <end position="87"/>
    </location>
</feature>
<organism evidence="2 3">
    <name type="scientific">Flavobacterium salmonis</name>
    <dbReference type="NCBI Taxonomy" id="2654844"/>
    <lineage>
        <taxon>Bacteria</taxon>
        <taxon>Pseudomonadati</taxon>
        <taxon>Bacteroidota</taxon>
        <taxon>Flavobacteriia</taxon>
        <taxon>Flavobacteriales</taxon>
        <taxon>Flavobacteriaceae</taxon>
        <taxon>Flavobacterium</taxon>
    </lineage>
</organism>
<evidence type="ECO:0000313" key="3">
    <source>
        <dbReference type="Proteomes" id="UP000530060"/>
    </source>
</evidence>
<comment type="caution">
    <text evidence="2">The sequence shown here is derived from an EMBL/GenBank/DDBJ whole genome shotgun (WGS) entry which is preliminary data.</text>
</comment>
<dbReference type="Proteomes" id="UP000530060">
    <property type="component" value="Unassembled WGS sequence"/>
</dbReference>
<dbReference type="GO" id="GO:0015097">
    <property type="term" value="F:mercury ion transmembrane transporter activity"/>
    <property type="evidence" value="ECO:0007669"/>
    <property type="project" value="InterPro"/>
</dbReference>
<dbReference type="GO" id="GO:0016020">
    <property type="term" value="C:membrane"/>
    <property type="evidence" value="ECO:0007669"/>
    <property type="project" value="InterPro"/>
</dbReference>
<sequence>MKKTATSFYDILGLSTATICLVHCLIFPLLTILPFGLNHNPVIDLLFALIGVFAIFKIIKKSSVLVSSILVVSMSLIWISILGEMIFEIHIDLIYLGGIGMIIGHLLNYKLHKKQNH</sequence>
<protein>
    <submittedName>
        <fullName evidence="2">MerC mercury resistance protein</fullName>
    </submittedName>
</protein>
<keyword evidence="3" id="KW-1185">Reference proteome</keyword>
<proteinExistence type="predicted"/>
<name>A0A6V6YM26_9FLAO</name>
<keyword evidence="1" id="KW-1133">Transmembrane helix</keyword>
<evidence type="ECO:0000313" key="2">
    <source>
        <dbReference type="EMBL" id="CAD0000530.1"/>
    </source>
</evidence>
<dbReference type="InterPro" id="IPR004891">
    <property type="entry name" value="Mercury-R_MerC"/>
</dbReference>
<accession>A0A6V6YM26</accession>
<keyword evidence="1" id="KW-0812">Transmembrane</keyword>
<dbReference type="RefSeq" id="WP_180907501.1">
    <property type="nucleotide sequence ID" value="NZ_CAIJDP010000045.1"/>
</dbReference>
<keyword evidence="1" id="KW-0472">Membrane</keyword>
<dbReference type="Pfam" id="PF03203">
    <property type="entry name" value="MerC"/>
    <property type="match status" value="1"/>
</dbReference>
<feature type="transmembrane region" description="Helical" evidence="1">
    <location>
        <begin position="42"/>
        <end position="59"/>
    </location>
</feature>
<dbReference type="EMBL" id="CAIJDP010000045">
    <property type="protein sequence ID" value="CAD0000530.1"/>
    <property type="molecule type" value="Genomic_DNA"/>
</dbReference>
<feature type="transmembrane region" description="Helical" evidence="1">
    <location>
        <begin position="12"/>
        <end position="36"/>
    </location>
</feature>
<feature type="transmembrane region" description="Helical" evidence="1">
    <location>
        <begin position="93"/>
        <end position="111"/>
    </location>
</feature>
<evidence type="ECO:0000256" key="1">
    <source>
        <dbReference type="SAM" id="Phobius"/>
    </source>
</evidence>
<dbReference type="AlphaFoldDB" id="A0A6V6YM26"/>
<reference evidence="2 3" key="1">
    <citation type="submission" date="2020-06" db="EMBL/GenBank/DDBJ databases">
        <authorList>
            <person name="Criscuolo A."/>
        </authorList>
    </citation>
    <scope>NUCLEOTIDE SEQUENCE [LARGE SCALE GENOMIC DNA]</scope>
    <source>
        <strain evidence="3">CIP 111411</strain>
    </source>
</reference>